<dbReference type="AlphaFoldDB" id="A0A8J3LAG3"/>
<proteinExistence type="predicted"/>
<sequence>MELSFLRAMYDIPGPWASLYIDGTDHTEATAAALKLRWRAARETLLEEGIDEPTLLALEGALAQYQRPRERHGLAVFAAQGRVHYSEAMPEPLCTDSAEMAPLPHVTPLLAKRDGEPLPDSAAEPAACGVADTLAAFENRQVEALLLDPSVLAKARVWIGDSPADLSASEERLRQLGASRAHPVRAEDALVRAAVLSDAELIIVNASEVQLDEGVGAVLRSDPAA</sequence>
<accession>A0A8J3LAG3</accession>
<comment type="caution">
    <text evidence="1">The sequence shown here is derived from an EMBL/GenBank/DDBJ whole genome shotgun (WGS) entry which is preliminary data.</text>
</comment>
<protein>
    <submittedName>
        <fullName evidence="1">Uncharacterized protein</fullName>
    </submittedName>
</protein>
<dbReference type="Proteomes" id="UP000660339">
    <property type="component" value="Unassembled WGS sequence"/>
</dbReference>
<gene>
    <name evidence="1" type="ORF">Cme02nite_56690</name>
</gene>
<keyword evidence="2" id="KW-1185">Reference proteome</keyword>
<evidence type="ECO:0000313" key="1">
    <source>
        <dbReference type="EMBL" id="GIG17337.1"/>
    </source>
</evidence>
<evidence type="ECO:0000313" key="2">
    <source>
        <dbReference type="Proteomes" id="UP000660339"/>
    </source>
</evidence>
<dbReference type="EMBL" id="BONJ01000031">
    <property type="protein sequence ID" value="GIG17337.1"/>
    <property type="molecule type" value="Genomic_DNA"/>
</dbReference>
<reference evidence="1" key="1">
    <citation type="submission" date="2021-01" db="EMBL/GenBank/DDBJ databases">
        <title>Whole genome shotgun sequence of Catellatospora methionotrophica NBRC 14553.</title>
        <authorList>
            <person name="Komaki H."/>
            <person name="Tamura T."/>
        </authorList>
    </citation>
    <scope>NUCLEOTIDE SEQUENCE</scope>
    <source>
        <strain evidence="1">NBRC 14553</strain>
    </source>
</reference>
<organism evidence="1 2">
    <name type="scientific">Catellatospora methionotrophica</name>
    <dbReference type="NCBI Taxonomy" id="121620"/>
    <lineage>
        <taxon>Bacteria</taxon>
        <taxon>Bacillati</taxon>
        <taxon>Actinomycetota</taxon>
        <taxon>Actinomycetes</taxon>
        <taxon>Micromonosporales</taxon>
        <taxon>Micromonosporaceae</taxon>
        <taxon>Catellatospora</taxon>
    </lineage>
</organism>
<name>A0A8J3LAG3_9ACTN</name>